<sequence>MFVTKIGLDTSPHLRPSLRPACGKGEKDTTCQTTFSAMLSSVRQESQSDKDKNGALKTFKGNNGTVQKILLHTVPIHHIRMEANASVSSKSLPASTLTAHPGSGISDTGRPDASTSTTSSRTSSERQELVGTF</sequence>
<comment type="caution">
    <text evidence="2">The sequence shown here is derived from an EMBL/GenBank/DDBJ whole genome shotgun (WGS) entry which is preliminary data.</text>
</comment>
<evidence type="ECO:0000256" key="1">
    <source>
        <dbReference type="SAM" id="MobiDB-lite"/>
    </source>
</evidence>
<gene>
    <name evidence="2" type="ORF">RY831_29825</name>
</gene>
<name>A0ABU6JIR5_9BURK</name>
<accession>A0ABU6JIR5</accession>
<protein>
    <submittedName>
        <fullName evidence="2">Uncharacterized protein</fullName>
    </submittedName>
</protein>
<reference evidence="2 3" key="1">
    <citation type="submission" date="2023-10" db="EMBL/GenBank/DDBJ databases">
        <title>Noviherbaspirillum sp. CPCC 100848 genome assembly.</title>
        <authorList>
            <person name="Li X.Y."/>
            <person name="Fang X.M."/>
        </authorList>
    </citation>
    <scope>NUCLEOTIDE SEQUENCE [LARGE SCALE GENOMIC DNA]</scope>
    <source>
        <strain evidence="2 3">CPCC 100848</strain>
    </source>
</reference>
<organism evidence="2 3">
    <name type="scientific">Noviherbaspirillum album</name>
    <dbReference type="NCBI Taxonomy" id="3080276"/>
    <lineage>
        <taxon>Bacteria</taxon>
        <taxon>Pseudomonadati</taxon>
        <taxon>Pseudomonadota</taxon>
        <taxon>Betaproteobacteria</taxon>
        <taxon>Burkholderiales</taxon>
        <taxon>Oxalobacteraceae</taxon>
        <taxon>Noviherbaspirillum</taxon>
    </lineage>
</organism>
<feature type="region of interest" description="Disordered" evidence="1">
    <location>
        <begin position="86"/>
        <end position="133"/>
    </location>
</feature>
<dbReference type="Proteomes" id="UP001352263">
    <property type="component" value="Unassembled WGS sequence"/>
</dbReference>
<dbReference type="EMBL" id="JAWIIV010000051">
    <property type="protein sequence ID" value="MEC4723351.1"/>
    <property type="molecule type" value="Genomic_DNA"/>
</dbReference>
<feature type="compositionally biased region" description="Basic and acidic residues" evidence="1">
    <location>
        <begin position="123"/>
        <end position="133"/>
    </location>
</feature>
<feature type="region of interest" description="Disordered" evidence="1">
    <location>
        <begin position="42"/>
        <end position="61"/>
    </location>
</feature>
<proteinExistence type="predicted"/>
<evidence type="ECO:0000313" key="3">
    <source>
        <dbReference type="Proteomes" id="UP001352263"/>
    </source>
</evidence>
<keyword evidence="3" id="KW-1185">Reference proteome</keyword>
<feature type="compositionally biased region" description="Polar residues" evidence="1">
    <location>
        <begin position="86"/>
        <end position="98"/>
    </location>
</feature>
<evidence type="ECO:0000313" key="2">
    <source>
        <dbReference type="EMBL" id="MEC4723351.1"/>
    </source>
</evidence>
<dbReference type="RefSeq" id="WP_326509973.1">
    <property type="nucleotide sequence ID" value="NZ_JAWIIV010000051.1"/>
</dbReference>